<dbReference type="AlphaFoldDB" id="A0A7C9THU8"/>
<dbReference type="InterPro" id="IPR042268">
    <property type="entry name" value="BamC_C"/>
</dbReference>
<organism evidence="2 3">
    <name type="scientific">Ideonella livida</name>
    <dbReference type="NCBI Taxonomy" id="2707176"/>
    <lineage>
        <taxon>Bacteria</taxon>
        <taxon>Pseudomonadati</taxon>
        <taxon>Pseudomonadota</taxon>
        <taxon>Betaproteobacteria</taxon>
        <taxon>Burkholderiales</taxon>
        <taxon>Sphaerotilaceae</taxon>
        <taxon>Ideonella</taxon>
    </lineage>
</organism>
<dbReference type="Pfam" id="PF06804">
    <property type="entry name" value="Lipoprotein_18"/>
    <property type="match status" value="1"/>
</dbReference>
<dbReference type="EMBL" id="JAAGOH010000001">
    <property type="protein sequence ID" value="NDY89902.1"/>
    <property type="molecule type" value="Genomic_DNA"/>
</dbReference>
<dbReference type="InterPro" id="IPR010653">
    <property type="entry name" value="NlpB/DapX"/>
</dbReference>
<comment type="caution">
    <text evidence="2">The sequence shown here is derived from an EMBL/GenBank/DDBJ whole genome shotgun (WGS) entry which is preliminary data.</text>
</comment>
<reference evidence="2 3" key="1">
    <citation type="submission" date="2020-02" db="EMBL/GenBank/DDBJ databases">
        <title>Ideonella bacterium strain TBM-1.</title>
        <authorList>
            <person name="Chen W.-M."/>
        </authorList>
    </citation>
    <scope>NUCLEOTIDE SEQUENCE [LARGE SCALE GENOMIC DNA]</scope>
    <source>
        <strain evidence="2 3">TBM-1</strain>
    </source>
</reference>
<dbReference type="RefSeq" id="WP_163455745.1">
    <property type="nucleotide sequence ID" value="NZ_JAAGOH010000001.1"/>
</dbReference>
<protein>
    <submittedName>
        <fullName evidence="2">Outer membrane protein assembly factor BamC</fullName>
    </submittedName>
</protein>
<accession>A0A7C9THU8</accession>
<keyword evidence="1" id="KW-0732">Signal</keyword>
<dbReference type="Proteomes" id="UP000484255">
    <property type="component" value="Unassembled WGS sequence"/>
</dbReference>
<gene>
    <name evidence="2" type="primary">bamC</name>
    <name evidence="2" type="ORF">G3A44_01690</name>
</gene>
<feature type="chain" id="PRO_5028892949" evidence="1">
    <location>
        <begin position="22"/>
        <end position="394"/>
    </location>
</feature>
<feature type="signal peptide" evidence="1">
    <location>
        <begin position="1"/>
        <end position="21"/>
    </location>
</feature>
<keyword evidence="3" id="KW-1185">Reference proteome</keyword>
<evidence type="ECO:0000313" key="2">
    <source>
        <dbReference type="EMBL" id="NDY89902.1"/>
    </source>
</evidence>
<evidence type="ECO:0000256" key="1">
    <source>
        <dbReference type="SAM" id="SignalP"/>
    </source>
</evidence>
<name>A0A7C9THU8_9BURK</name>
<dbReference type="Gene3D" id="3.30.310.170">
    <property type="entry name" value="Outer membrane protein assembly factor BamC"/>
    <property type="match status" value="1"/>
</dbReference>
<sequence length="394" mass="42732">MKSILPPLRHGLLLTLAGSLAACSSLGDSNETIDYRTVARKTAPLDVPPDLTALSTDARYAPQSGVVSASSLRQPRAAVPAGVTAAGTPTVALSSLGDAHVVREGSRRVLRVGRAPELLWPKVRDFWTEQGFQFTTEEPQTGLLLTDWAENRAKLPQDLIRRTLGRLIDSVYSTGERDRYRIRLERVGELTEIHLRHEGLVEVEAGDSPTRHETRWTLRPSDPELEAEMMARLMVALGAEKAGARAAVDAAAAAPAAAAPAASAAAVAPERARALASQEGAALQLDETLERGWRRLGQALDRTGFTVEERDRALGLYAVRYVDPVISSQEAPGFFARMFGAKDPLKEALGRYRVVIQADGAERCTVRVLTPQGRPDNSASAQRIVQTLVEELKR</sequence>
<proteinExistence type="predicted"/>
<evidence type="ECO:0000313" key="3">
    <source>
        <dbReference type="Proteomes" id="UP000484255"/>
    </source>
</evidence>
<dbReference type="PROSITE" id="PS51257">
    <property type="entry name" value="PROKAR_LIPOPROTEIN"/>
    <property type="match status" value="1"/>
</dbReference>